<evidence type="ECO:0000313" key="1">
    <source>
        <dbReference type="EMBL" id="AZJ33483.1"/>
    </source>
</evidence>
<organism evidence="1 2">
    <name type="scientific">Tenacibaculum mesophilum</name>
    <dbReference type="NCBI Taxonomy" id="104268"/>
    <lineage>
        <taxon>Bacteria</taxon>
        <taxon>Pseudomonadati</taxon>
        <taxon>Bacteroidota</taxon>
        <taxon>Flavobacteriia</taxon>
        <taxon>Flavobacteriales</taxon>
        <taxon>Flavobacteriaceae</taxon>
        <taxon>Tenacibaculum</taxon>
    </lineage>
</organism>
<gene>
    <name evidence="1" type="ORF">D6200_13280</name>
</gene>
<keyword evidence="2" id="KW-1185">Reference proteome</keyword>
<dbReference type="EMBL" id="CP032544">
    <property type="protein sequence ID" value="AZJ33483.1"/>
    <property type="molecule type" value="Genomic_DNA"/>
</dbReference>
<evidence type="ECO:0000313" key="2">
    <source>
        <dbReference type="Proteomes" id="UP000269693"/>
    </source>
</evidence>
<dbReference type="InterPro" id="IPR046271">
    <property type="entry name" value="DUF6304"/>
</dbReference>
<protein>
    <submittedName>
        <fullName evidence="1">Uncharacterized protein</fullName>
    </submittedName>
</protein>
<proteinExistence type="predicted"/>
<dbReference type="Proteomes" id="UP000269693">
    <property type="component" value="Chromosome"/>
</dbReference>
<dbReference type="RefSeq" id="WP_073181942.1">
    <property type="nucleotide sequence ID" value="NZ_CP032544.1"/>
</dbReference>
<dbReference type="Pfam" id="PF19822">
    <property type="entry name" value="DUF6304"/>
    <property type="match status" value="1"/>
</dbReference>
<reference evidence="1 2" key="1">
    <citation type="submission" date="2018-09" db="EMBL/GenBank/DDBJ databases">
        <title>Insights into the microbiota of Asian seabass (Lates calcarifer) with tenacibaculosis symptoms and description of sp. nov. Tenacibaculum singaporense.</title>
        <authorList>
            <person name="Miyake S."/>
            <person name="Soh M."/>
            <person name="Azman M.N."/>
            <person name="Ngoh S.Y."/>
            <person name="Orban L."/>
            <person name="Seedorf H."/>
        </authorList>
    </citation>
    <scope>NUCLEOTIDE SEQUENCE [LARGE SCALE GENOMIC DNA]</scope>
    <source>
        <strain evidence="1 2">DSM 13764</strain>
    </source>
</reference>
<sequence>MDINNRLMRQYKATYQDKRGTEKIIIKSNGSVLFSTIRGIDFYGGDFDQLTTNSIDNTKFDYNMFADGSGDITNFSLKIIFLIQFFNATTNQTVTEHLIVTVVVGEHATIDSLDHEINSLTLNASFGKFIVENKLEWMEEALIALQNQLPPNIYLKTCLSCKFSNYHPVGNGIFGSLCCFKNYKKQLKQIQSKFDLLDLWTEERIKANKLFFVQETFDCKEHQIPTKADWFYKNWTKTI</sequence>
<accession>A0ABM7CI64</accession>
<name>A0ABM7CI64_9FLAO</name>